<evidence type="ECO:0000313" key="2">
    <source>
        <dbReference type="EMBL" id="SHG90103.1"/>
    </source>
</evidence>
<dbReference type="OrthoDB" id="9790326at2"/>
<gene>
    <name evidence="2" type="ORF">SAMN04488116_2853</name>
</gene>
<organism evidence="2 3">
    <name type="scientific">Flagellimonas flava</name>
    <dbReference type="NCBI Taxonomy" id="570519"/>
    <lineage>
        <taxon>Bacteria</taxon>
        <taxon>Pseudomonadati</taxon>
        <taxon>Bacteroidota</taxon>
        <taxon>Flavobacteriia</taxon>
        <taxon>Flavobacteriales</taxon>
        <taxon>Flavobacteriaceae</taxon>
        <taxon>Flagellimonas</taxon>
    </lineage>
</organism>
<dbReference type="Proteomes" id="UP000184532">
    <property type="component" value="Unassembled WGS sequence"/>
</dbReference>
<dbReference type="EMBL" id="FQWL01000005">
    <property type="protein sequence ID" value="SHG90103.1"/>
    <property type="molecule type" value="Genomic_DNA"/>
</dbReference>
<dbReference type="STRING" id="570519.SAMN04488116_2853"/>
<evidence type="ECO:0008006" key="4">
    <source>
        <dbReference type="Google" id="ProtNLM"/>
    </source>
</evidence>
<sequence>MIKNILTNKCPNCGEGKIFKNSNIYFNFRKAEMNESCPKCGFKNRKEPGFFYGAMYVSYGLTVGQGILTYLMASPFFSERFDLRIIWVIALVLILLSSFNLRISRILWIYLFKEYRN</sequence>
<keyword evidence="1" id="KW-1133">Transmembrane helix</keyword>
<accession>A0A1M5NMD5</accession>
<proteinExistence type="predicted"/>
<feature type="transmembrane region" description="Helical" evidence="1">
    <location>
        <begin position="49"/>
        <end position="73"/>
    </location>
</feature>
<dbReference type="RefSeq" id="WP_073180812.1">
    <property type="nucleotide sequence ID" value="NZ_FQWL01000005.1"/>
</dbReference>
<keyword evidence="1" id="KW-0472">Membrane</keyword>
<evidence type="ECO:0000313" key="3">
    <source>
        <dbReference type="Proteomes" id="UP000184532"/>
    </source>
</evidence>
<keyword evidence="1" id="KW-0812">Transmembrane</keyword>
<keyword evidence="3" id="KW-1185">Reference proteome</keyword>
<name>A0A1M5NMD5_9FLAO</name>
<dbReference type="AlphaFoldDB" id="A0A1M5NMD5"/>
<feature type="transmembrane region" description="Helical" evidence="1">
    <location>
        <begin position="85"/>
        <end position="111"/>
    </location>
</feature>
<protein>
    <recommendedName>
        <fullName evidence="4">DUF983 domain-containing protein</fullName>
    </recommendedName>
</protein>
<evidence type="ECO:0000256" key="1">
    <source>
        <dbReference type="SAM" id="Phobius"/>
    </source>
</evidence>
<reference evidence="3" key="1">
    <citation type="submission" date="2016-11" db="EMBL/GenBank/DDBJ databases">
        <authorList>
            <person name="Varghese N."/>
            <person name="Submissions S."/>
        </authorList>
    </citation>
    <scope>NUCLEOTIDE SEQUENCE [LARGE SCALE GENOMIC DNA]</scope>
    <source>
        <strain evidence="3">DSM 22638</strain>
    </source>
</reference>